<keyword evidence="2" id="KW-1185">Reference proteome</keyword>
<dbReference type="Proteomes" id="UP001445076">
    <property type="component" value="Unassembled WGS sequence"/>
</dbReference>
<sequence>MHTVDVVCINMREEVDENPMYNPTVLQYITSSRGELIILNSVLEFRTLLDKNLLLPWGFNAIVNVSLTPGVSVESVQGRGVHLKNVTSNICFPVSCLAGAEEVAIALQVNEDSLTQQHYNNNGHTFL</sequence>
<dbReference type="EMBL" id="JARKIK010002286">
    <property type="protein sequence ID" value="KAK8719369.1"/>
    <property type="molecule type" value="Genomic_DNA"/>
</dbReference>
<evidence type="ECO:0000313" key="2">
    <source>
        <dbReference type="Proteomes" id="UP001445076"/>
    </source>
</evidence>
<reference evidence="1 2" key="1">
    <citation type="journal article" date="2024" name="BMC Genomics">
        <title>Genome assembly of redclaw crayfish (Cherax quadricarinatus) provides insights into its immune adaptation and hypoxia tolerance.</title>
        <authorList>
            <person name="Liu Z."/>
            <person name="Zheng J."/>
            <person name="Li H."/>
            <person name="Fang K."/>
            <person name="Wang S."/>
            <person name="He J."/>
            <person name="Zhou D."/>
            <person name="Weng S."/>
            <person name="Chi M."/>
            <person name="Gu Z."/>
            <person name="He J."/>
            <person name="Li F."/>
            <person name="Wang M."/>
        </authorList>
    </citation>
    <scope>NUCLEOTIDE SEQUENCE [LARGE SCALE GENOMIC DNA]</scope>
    <source>
        <strain evidence="1">ZL_2023a</strain>
    </source>
</reference>
<proteinExistence type="predicted"/>
<name>A0AAW0VSV2_CHEQU</name>
<dbReference type="AlphaFoldDB" id="A0AAW0VSV2"/>
<gene>
    <name evidence="1" type="ORF">OTU49_014073</name>
</gene>
<evidence type="ECO:0000313" key="1">
    <source>
        <dbReference type="EMBL" id="KAK8719369.1"/>
    </source>
</evidence>
<comment type="caution">
    <text evidence="1">The sequence shown here is derived from an EMBL/GenBank/DDBJ whole genome shotgun (WGS) entry which is preliminary data.</text>
</comment>
<accession>A0AAW0VSV2</accession>
<protein>
    <submittedName>
        <fullName evidence="1">Uncharacterized protein</fullName>
    </submittedName>
</protein>
<organism evidence="1 2">
    <name type="scientific">Cherax quadricarinatus</name>
    <name type="common">Australian red claw crayfish</name>
    <dbReference type="NCBI Taxonomy" id="27406"/>
    <lineage>
        <taxon>Eukaryota</taxon>
        <taxon>Metazoa</taxon>
        <taxon>Ecdysozoa</taxon>
        <taxon>Arthropoda</taxon>
        <taxon>Crustacea</taxon>
        <taxon>Multicrustacea</taxon>
        <taxon>Malacostraca</taxon>
        <taxon>Eumalacostraca</taxon>
        <taxon>Eucarida</taxon>
        <taxon>Decapoda</taxon>
        <taxon>Pleocyemata</taxon>
        <taxon>Astacidea</taxon>
        <taxon>Parastacoidea</taxon>
        <taxon>Parastacidae</taxon>
        <taxon>Cherax</taxon>
    </lineage>
</organism>